<dbReference type="EMBL" id="JBHSMU010000005">
    <property type="protein sequence ID" value="MFC5459283.1"/>
    <property type="molecule type" value="Genomic_DNA"/>
</dbReference>
<dbReference type="SMART" id="SM00903">
    <property type="entry name" value="Flavin_Reduct"/>
    <property type="match status" value="1"/>
</dbReference>
<dbReference type="GO" id="GO:0016491">
    <property type="term" value="F:oxidoreductase activity"/>
    <property type="evidence" value="ECO:0007669"/>
    <property type="project" value="UniProtKB-KW"/>
</dbReference>
<name>A0ABW0L0G0_9BURK</name>
<evidence type="ECO:0000313" key="3">
    <source>
        <dbReference type="Proteomes" id="UP001596050"/>
    </source>
</evidence>
<dbReference type="EC" id="1.5.1.-" evidence="2"/>
<organism evidence="2 3">
    <name type="scientific">Massilia niabensis</name>
    <dbReference type="NCBI Taxonomy" id="544910"/>
    <lineage>
        <taxon>Bacteria</taxon>
        <taxon>Pseudomonadati</taxon>
        <taxon>Pseudomonadota</taxon>
        <taxon>Betaproteobacteria</taxon>
        <taxon>Burkholderiales</taxon>
        <taxon>Oxalobacteraceae</taxon>
        <taxon>Telluria group</taxon>
        <taxon>Massilia</taxon>
    </lineage>
</organism>
<dbReference type="InterPro" id="IPR002563">
    <property type="entry name" value="Flavin_Rdtase-like_dom"/>
</dbReference>
<reference evidence="3" key="1">
    <citation type="journal article" date="2019" name="Int. J. Syst. Evol. Microbiol.">
        <title>The Global Catalogue of Microorganisms (GCM) 10K type strain sequencing project: providing services to taxonomists for standard genome sequencing and annotation.</title>
        <authorList>
            <consortium name="The Broad Institute Genomics Platform"/>
            <consortium name="The Broad Institute Genome Sequencing Center for Infectious Disease"/>
            <person name="Wu L."/>
            <person name="Ma J."/>
        </authorList>
    </citation>
    <scope>NUCLEOTIDE SEQUENCE [LARGE SCALE GENOMIC DNA]</scope>
    <source>
        <strain evidence="3">KACC 12649</strain>
    </source>
</reference>
<feature type="domain" description="Flavin reductase like" evidence="1">
    <location>
        <begin position="23"/>
        <end position="174"/>
    </location>
</feature>
<dbReference type="PANTHER" id="PTHR43812:SF2">
    <property type="entry name" value="FLAVIN REDUCTASE LIKE DOMAIN-CONTAINING PROTEIN"/>
    <property type="match status" value="1"/>
</dbReference>
<dbReference type="RefSeq" id="WP_379780994.1">
    <property type="nucleotide sequence ID" value="NZ_JBHSMU010000005.1"/>
</dbReference>
<dbReference type="SUPFAM" id="SSF50475">
    <property type="entry name" value="FMN-binding split barrel"/>
    <property type="match status" value="1"/>
</dbReference>
<sequence length="204" mass="21980">MSTHFYEPRNGHGLPHDPFNAIVGPRPIGWISSLGSNGIPNLAPYSFFNAFNYVPPIVGFASIGAKDTLRNVQETGEFVWNLATQSLAEAMNSTCAAVPPETDEFALAGLTPQASRLVKAPRVAESPVAFECRVTQVVQLQRANGDTVPTWLVLGEVVGIHIANALLRDGIYDTAAAGHILRGGGPADYFTIGAEQLFRMHRPR</sequence>
<keyword evidence="3" id="KW-1185">Reference proteome</keyword>
<dbReference type="Gene3D" id="2.30.110.10">
    <property type="entry name" value="Electron Transport, Fmn-binding Protein, Chain A"/>
    <property type="match status" value="1"/>
</dbReference>
<dbReference type="Proteomes" id="UP001596050">
    <property type="component" value="Unassembled WGS sequence"/>
</dbReference>
<dbReference type="PANTHER" id="PTHR43812">
    <property type="entry name" value="BLR2425 PROTEIN"/>
    <property type="match status" value="1"/>
</dbReference>
<dbReference type="Pfam" id="PF01613">
    <property type="entry name" value="Flavin_Reduct"/>
    <property type="match status" value="1"/>
</dbReference>
<accession>A0ABW0L0G0</accession>
<evidence type="ECO:0000259" key="1">
    <source>
        <dbReference type="SMART" id="SM00903"/>
    </source>
</evidence>
<evidence type="ECO:0000313" key="2">
    <source>
        <dbReference type="EMBL" id="MFC5459283.1"/>
    </source>
</evidence>
<keyword evidence="2" id="KW-0560">Oxidoreductase</keyword>
<gene>
    <name evidence="2" type="ORF">ACFPN5_05625</name>
</gene>
<protein>
    <submittedName>
        <fullName evidence="2">Flavin reductase family protein</fullName>
        <ecNumber evidence="2">1.5.1.-</ecNumber>
    </submittedName>
</protein>
<proteinExistence type="predicted"/>
<comment type="caution">
    <text evidence="2">The sequence shown here is derived from an EMBL/GenBank/DDBJ whole genome shotgun (WGS) entry which is preliminary data.</text>
</comment>
<dbReference type="InterPro" id="IPR012349">
    <property type="entry name" value="Split_barrel_FMN-bd"/>
</dbReference>